<dbReference type="Pfam" id="PF00440">
    <property type="entry name" value="TetR_N"/>
    <property type="match status" value="1"/>
</dbReference>
<dbReference type="PANTHER" id="PTHR30055:SF151">
    <property type="entry name" value="TRANSCRIPTIONAL REGULATORY PROTEIN"/>
    <property type="match status" value="1"/>
</dbReference>
<evidence type="ECO:0000256" key="2">
    <source>
        <dbReference type="ARBA" id="ARBA00023125"/>
    </source>
</evidence>
<keyword evidence="7" id="KW-1185">Reference proteome</keyword>
<accession>A0A8J3XH85</accession>
<comment type="caution">
    <text evidence="6">The sequence shown here is derived from an EMBL/GenBank/DDBJ whole genome shotgun (WGS) entry which is preliminary data.</text>
</comment>
<evidence type="ECO:0000313" key="6">
    <source>
        <dbReference type="EMBL" id="GII41707.1"/>
    </source>
</evidence>
<evidence type="ECO:0000259" key="5">
    <source>
        <dbReference type="PROSITE" id="PS50977"/>
    </source>
</evidence>
<dbReference type="PROSITE" id="PS50977">
    <property type="entry name" value="HTH_TETR_2"/>
    <property type="match status" value="1"/>
</dbReference>
<dbReference type="InterPro" id="IPR009057">
    <property type="entry name" value="Homeodomain-like_sf"/>
</dbReference>
<dbReference type="SUPFAM" id="SSF46689">
    <property type="entry name" value="Homeodomain-like"/>
    <property type="match status" value="1"/>
</dbReference>
<evidence type="ECO:0000256" key="1">
    <source>
        <dbReference type="ARBA" id="ARBA00023015"/>
    </source>
</evidence>
<sequence length="186" mass="19938">MPRAGLSPAAVVDAALAIVDEQGPEALTLSAVATRTGVATPSLYKHVRNIEELRTLIARRVMEEMTELVGAAVMGRSGPEAVTALMRVWRRYAVDHPARYAAMPPAPLQHPALEESGRRLMEVVLAVLRGCGLEGEAVLHSARCLRAAVHGFAALEVAGGFGLPEDLDTTYRLMEKTIIDGLLPTH</sequence>
<keyword evidence="3" id="KW-0804">Transcription</keyword>
<dbReference type="Gene3D" id="1.10.357.10">
    <property type="entry name" value="Tetracycline Repressor, domain 2"/>
    <property type="match status" value="1"/>
</dbReference>
<keyword evidence="2 4" id="KW-0238">DNA-binding</keyword>
<dbReference type="EMBL" id="BOOP01000035">
    <property type="protein sequence ID" value="GII41707.1"/>
    <property type="molecule type" value="Genomic_DNA"/>
</dbReference>
<protein>
    <submittedName>
        <fullName evidence="6">TetR family transcriptional regulator</fullName>
    </submittedName>
</protein>
<keyword evidence="1" id="KW-0805">Transcription regulation</keyword>
<gene>
    <name evidence="6" type="ORF">Pph01_67100</name>
</gene>
<reference evidence="6 7" key="1">
    <citation type="submission" date="2021-01" db="EMBL/GenBank/DDBJ databases">
        <title>Whole genome shotgun sequence of Planotetraspora phitsanulokensis NBRC 104273.</title>
        <authorList>
            <person name="Komaki H."/>
            <person name="Tamura T."/>
        </authorList>
    </citation>
    <scope>NUCLEOTIDE SEQUENCE [LARGE SCALE GENOMIC DNA]</scope>
    <source>
        <strain evidence="6 7">NBRC 104273</strain>
    </source>
</reference>
<evidence type="ECO:0000256" key="3">
    <source>
        <dbReference type="ARBA" id="ARBA00023163"/>
    </source>
</evidence>
<evidence type="ECO:0000313" key="7">
    <source>
        <dbReference type="Proteomes" id="UP000622547"/>
    </source>
</evidence>
<organism evidence="6 7">
    <name type="scientific">Planotetraspora phitsanulokensis</name>
    <dbReference type="NCBI Taxonomy" id="575192"/>
    <lineage>
        <taxon>Bacteria</taxon>
        <taxon>Bacillati</taxon>
        <taxon>Actinomycetota</taxon>
        <taxon>Actinomycetes</taxon>
        <taxon>Streptosporangiales</taxon>
        <taxon>Streptosporangiaceae</taxon>
        <taxon>Planotetraspora</taxon>
    </lineage>
</organism>
<dbReference type="InterPro" id="IPR025996">
    <property type="entry name" value="MT1864/Rv1816-like_C"/>
</dbReference>
<dbReference type="GO" id="GO:0003700">
    <property type="term" value="F:DNA-binding transcription factor activity"/>
    <property type="evidence" value="ECO:0007669"/>
    <property type="project" value="TreeGrafter"/>
</dbReference>
<proteinExistence type="predicted"/>
<name>A0A8J3XH85_9ACTN</name>
<evidence type="ECO:0000256" key="4">
    <source>
        <dbReference type="PROSITE-ProRule" id="PRU00335"/>
    </source>
</evidence>
<feature type="DNA-binding region" description="H-T-H motif" evidence="4">
    <location>
        <begin position="28"/>
        <end position="47"/>
    </location>
</feature>
<dbReference type="Proteomes" id="UP000622547">
    <property type="component" value="Unassembled WGS sequence"/>
</dbReference>
<dbReference type="GO" id="GO:0000976">
    <property type="term" value="F:transcription cis-regulatory region binding"/>
    <property type="evidence" value="ECO:0007669"/>
    <property type="project" value="TreeGrafter"/>
</dbReference>
<dbReference type="InterPro" id="IPR036271">
    <property type="entry name" value="Tet_transcr_reg_TetR-rel_C_sf"/>
</dbReference>
<dbReference type="SUPFAM" id="SSF48498">
    <property type="entry name" value="Tetracyclin repressor-like, C-terminal domain"/>
    <property type="match status" value="1"/>
</dbReference>
<dbReference type="InterPro" id="IPR001647">
    <property type="entry name" value="HTH_TetR"/>
</dbReference>
<dbReference type="Gene3D" id="1.10.10.60">
    <property type="entry name" value="Homeodomain-like"/>
    <property type="match status" value="1"/>
</dbReference>
<dbReference type="RefSeq" id="WP_204077150.1">
    <property type="nucleotide sequence ID" value="NZ_BAABHI010000044.1"/>
</dbReference>
<dbReference type="Pfam" id="PF13305">
    <property type="entry name" value="TetR_C_33"/>
    <property type="match status" value="1"/>
</dbReference>
<dbReference type="InterPro" id="IPR050109">
    <property type="entry name" value="HTH-type_TetR-like_transc_reg"/>
</dbReference>
<feature type="domain" description="HTH tetR-type" evidence="5">
    <location>
        <begin position="5"/>
        <end position="65"/>
    </location>
</feature>
<dbReference type="AlphaFoldDB" id="A0A8J3XH85"/>
<dbReference type="PANTHER" id="PTHR30055">
    <property type="entry name" value="HTH-TYPE TRANSCRIPTIONAL REGULATOR RUTR"/>
    <property type="match status" value="1"/>
</dbReference>